<feature type="region of interest" description="Disordered" evidence="1">
    <location>
        <begin position="215"/>
        <end position="237"/>
    </location>
</feature>
<name>A0ABV3R1N7_9HYPH</name>
<dbReference type="EMBL" id="JBFOCI010000004">
    <property type="protein sequence ID" value="MEW9807210.1"/>
    <property type="molecule type" value="Genomic_DNA"/>
</dbReference>
<comment type="caution">
    <text evidence="2">The sequence shown here is derived from an EMBL/GenBank/DDBJ whole genome shotgun (WGS) entry which is preliminary data.</text>
</comment>
<keyword evidence="3" id="KW-1185">Reference proteome</keyword>
<evidence type="ECO:0000256" key="1">
    <source>
        <dbReference type="SAM" id="MobiDB-lite"/>
    </source>
</evidence>
<reference evidence="2 3" key="1">
    <citation type="submission" date="2024-06" db="EMBL/GenBank/DDBJ databases">
        <authorList>
            <person name="Tuo L."/>
        </authorList>
    </citation>
    <scope>NUCLEOTIDE SEQUENCE [LARGE SCALE GENOMIC DNA]</scope>
    <source>
        <strain evidence="2 3">ZMM04-5</strain>
    </source>
</reference>
<evidence type="ECO:0000313" key="2">
    <source>
        <dbReference type="EMBL" id="MEW9807210.1"/>
    </source>
</evidence>
<accession>A0ABV3R1N7</accession>
<organism evidence="2 3">
    <name type="scientific">Mesorhizobium marinum</name>
    <dbReference type="NCBI Taxonomy" id="3228790"/>
    <lineage>
        <taxon>Bacteria</taxon>
        <taxon>Pseudomonadati</taxon>
        <taxon>Pseudomonadota</taxon>
        <taxon>Alphaproteobacteria</taxon>
        <taxon>Hyphomicrobiales</taxon>
        <taxon>Phyllobacteriaceae</taxon>
        <taxon>Mesorhizobium</taxon>
    </lineage>
</organism>
<dbReference type="Proteomes" id="UP001556196">
    <property type="component" value="Unassembled WGS sequence"/>
</dbReference>
<sequence>MTELRVPSLQHLARNWRYDPAVIAKVLVKLAIDPPRFSYNPLYLAIRDLLVLGVPYDQVVEGIKRIKREKVRNNLLSVLPLIRDHFAGITPDFFQIVGRRYYPVGRGLMIPFEAPMIYGVGGQLYFPWFSFWRRNPIAKERLSLFVTLVEDVLLQDPDLESARFEILDFSCSSSKGARTLKIVDARDVPRLDDIAKRAMLEIFAEGYFLAQAELAKQPKSSGEDERDSSDPSQPSFW</sequence>
<dbReference type="RefSeq" id="WP_367724371.1">
    <property type="nucleotide sequence ID" value="NZ_JBFOCH010000105.1"/>
</dbReference>
<protein>
    <submittedName>
        <fullName evidence="2">Uncharacterized protein</fullName>
    </submittedName>
</protein>
<evidence type="ECO:0000313" key="3">
    <source>
        <dbReference type="Proteomes" id="UP001556196"/>
    </source>
</evidence>
<proteinExistence type="predicted"/>
<gene>
    <name evidence="2" type="ORF">ABUE31_14550</name>
</gene>